<dbReference type="AlphaFoldDB" id="A0AAN9AY28"/>
<comment type="caution">
    <text evidence="2">The sequence shown here is derived from an EMBL/GenBank/DDBJ whole genome shotgun (WGS) entry which is preliminary data.</text>
</comment>
<name>A0AAN9AY28_9CAEN</name>
<feature type="chain" id="PRO_5043030466" evidence="1">
    <location>
        <begin position="22"/>
        <end position="842"/>
    </location>
</feature>
<organism evidence="2 3">
    <name type="scientific">Littorina saxatilis</name>
    <dbReference type="NCBI Taxonomy" id="31220"/>
    <lineage>
        <taxon>Eukaryota</taxon>
        <taxon>Metazoa</taxon>
        <taxon>Spiralia</taxon>
        <taxon>Lophotrochozoa</taxon>
        <taxon>Mollusca</taxon>
        <taxon>Gastropoda</taxon>
        <taxon>Caenogastropoda</taxon>
        <taxon>Littorinimorpha</taxon>
        <taxon>Littorinoidea</taxon>
        <taxon>Littorinidae</taxon>
        <taxon>Littorina</taxon>
    </lineage>
</organism>
<gene>
    <name evidence="2" type="ORF">V1264_006936</name>
</gene>
<reference evidence="2 3" key="1">
    <citation type="submission" date="2024-02" db="EMBL/GenBank/DDBJ databases">
        <title>Chromosome-scale genome assembly of the rough periwinkle Littorina saxatilis.</title>
        <authorList>
            <person name="De Jode A."/>
            <person name="Faria R."/>
            <person name="Formenti G."/>
            <person name="Sims Y."/>
            <person name="Smith T.P."/>
            <person name="Tracey A."/>
            <person name="Wood J.M.D."/>
            <person name="Zagrodzka Z.B."/>
            <person name="Johannesson K."/>
            <person name="Butlin R.K."/>
            <person name="Leder E.H."/>
        </authorList>
    </citation>
    <scope>NUCLEOTIDE SEQUENCE [LARGE SCALE GENOMIC DNA]</scope>
    <source>
        <strain evidence="2">Snail1</strain>
        <tissue evidence="2">Muscle</tissue>
    </source>
</reference>
<sequence length="842" mass="91279">MAKMIGLHLLCLCAVLDTVLSASGFNASLTYSGSYWIQIHGKQWFLSAPPFVVANNVRYSVTVAVPFHGEYPDFDRELLHKNTESTQGSDSLGKFTSMKQEYFAGDTRMDVGVRAYDSAVVFTQTFPYGLRNSKVPDARPIVSGFPAFDWNWVFTDSTPSGYLTFSGPLTGSDAVFLNQWNPNNQTLPVGMLASGPLCLFNASGSDAVVISPLTQTMHVSPWHRVWNLTYITQGQSYWGLDRDLQTVPAGFKAEVMMVYSPDGIGKALEEWGRLYRQYHRATSTPPPPPPPSVALDSLGYWTGQGSYYSGNTTTNTTYEDILLDVAQTAVNMSVPLGFFELDNWWYDSQNGTPEAVITWEANNQSLPSGLGVFEQKLGLPLAAVLGWWSCNTTYAEQNNGTYAFMMEGDYALPMQKEFWSDLFKNASHNNVKHVILDNMATQYFGVTALQTQVGLASDWLRNVSSAAYDAGITLTLSQALPRMVMEASQYPAVVQVRVSAPYMDGSTNSTDQWKIGVTSALARALGLAAFKDTFWGHAHEAGNPYDGEEPNPTLQAVVATLSMGSVVPGDSKQLLASSALHRCCRSDGVVLKPSLPATAIDSQLTQTAVNRSDRFVGQIWSTLSTIDVITSPNGTSSYTQGVILAADVPSSVNVTPSAAFPGVYGQATKLRAGSWLQGKAVFWREFSESHPLSIMPAQCSVAPSSALPCLFHVSPPLFLNGGKTVIHLGGEDKFVPLSPQRVKVINITDDVTFILTLQGQPGENVTMLYYVNNVGRRFSAIIAPDGVTNVELDITSPVTTSTAIVTSEPMTTTGGHASRTSAATSFSLLSVFIVSVLVAMLK</sequence>
<dbReference type="Proteomes" id="UP001374579">
    <property type="component" value="Unassembled WGS sequence"/>
</dbReference>
<evidence type="ECO:0000256" key="1">
    <source>
        <dbReference type="SAM" id="SignalP"/>
    </source>
</evidence>
<dbReference type="EMBL" id="JBAMIC010000018">
    <property type="protein sequence ID" value="KAK7095546.1"/>
    <property type="molecule type" value="Genomic_DNA"/>
</dbReference>
<keyword evidence="1" id="KW-0732">Signal</keyword>
<evidence type="ECO:0000313" key="2">
    <source>
        <dbReference type="EMBL" id="KAK7095546.1"/>
    </source>
</evidence>
<accession>A0AAN9AY28</accession>
<evidence type="ECO:0000313" key="3">
    <source>
        <dbReference type="Proteomes" id="UP001374579"/>
    </source>
</evidence>
<keyword evidence="3" id="KW-1185">Reference proteome</keyword>
<proteinExistence type="predicted"/>
<protein>
    <submittedName>
        <fullName evidence="2">Uncharacterized protein</fullName>
    </submittedName>
</protein>
<feature type="signal peptide" evidence="1">
    <location>
        <begin position="1"/>
        <end position="21"/>
    </location>
</feature>